<keyword evidence="4" id="KW-1185">Reference proteome</keyword>
<dbReference type="Gene3D" id="3.40.50.300">
    <property type="entry name" value="P-loop containing nucleotide triphosphate hydrolases"/>
    <property type="match status" value="2"/>
</dbReference>
<gene>
    <name evidence="3" type="ORF">FHS74_003735</name>
</gene>
<name>A0A7X0B1C5_9PROT</name>
<dbReference type="RefSeq" id="WP_184803293.1">
    <property type="nucleotide sequence ID" value="NZ_JACIIZ010000010.1"/>
</dbReference>
<dbReference type="SUPFAM" id="SSF52540">
    <property type="entry name" value="P-loop containing nucleoside triphosphate hydrolases"/>
    <property type="match status" value="1"/>
</dbReference>
<reference evidence="3 4" key="1">
    <citation type="submission" date="2020-08" db="EMBL/GenBank/DDBJ databases">
        <title>Genomic Encyclopedia of Type Strains, Phase IV (KMG-IV): sequencing the most valuable type-strain genomes for metagenomic binning, comparative biology and taxonomic classification.</title>
        <authorList>
            <person name="Goeker M."/>
        </authorList>
    </citation>
    <scope>NUCLEOTIDE SEQUENCE [LARGE SCALE GENOMIC DNA]</scope>
    <source>
        <strain evidence="3 4">DSM 22198</strain>
    </source>
</reference>
<dbReference type="Proteomes" id="UP000539175">
    <property type="component" value="Unassembled WGS sequence"/>
</dbReference>
<evidence type="ECO:0000313" key="3">
    <source>
        <dbReference type="EMBL" id="MBB6253166.1"/>
    </source>
</evidence>
<organism evidence="3 4">
    <name type="scientific">Nitrospirillum iridis</name>
    <dbReference type="NCBI Taxonomy" id="765888"/>
    <lineage>
        <taxon>Bacteria</taxon>
        <taxon>Pseudomonadati</taxon>
        <taxon>Pseudomonadota</taxon>
        <taxon>Alphaproteobacteria</taxon>
        <taxon>Rhodospirillales</taxon>
        <taxon>Azospirillaceae</taxon>
        <taxon>Nitrospirillum</taxon>
    </lineage>
</organism>
<dbReference type="InterPro" id="IPR002789">
    <property type="entry name" value="HerA_central"/>
</dbReference>
<accession>A0A7X0B1C5</accession>
<dbReference type="PANTHER" id="PTHR30121:SF11">
    <property type="entry name" value="AAA+ ATPASE DOMAIN-CONTAINING PROTEIN"/>
    <property type="match status" value="1"/>
</dbReference>
<dbReference type="PANTHER" id="PTHR30121">
    <property type="entry name" value="UNCHARACTERIZED PROTEIN YJGR-RELATED"/>
    <property type="match status" value="1"/>
</dbReference>
<dbReference type="InterPro" id="IPR027417">
    <property type="entry name" value="P-loop_NTPase"/>
</dbReference>
<feature type="compositionally biased region" description="Basic and acidic residues" evidence="1">
    <location>
        <begin position="961"/>
        <end position="971"/>
    </location>
</feature>
<protein>
    <recommendedName>
        <fullName evidence="2">Helicase HerA central domain-containing protein</fullName>
    </recommendedName>
</protein>
<feature type="domain" description="Helicase HerA central" evidence="2">
    <location>
        <begin position="303"/>
        <end position="376"/>
    </location>
</feature>
<dbReference type="Pfam" id="PF01935">
    <property type="entry name" value="DUF87"/>
    <property type="match status" value="1"/>
</dbReference>
<dbReference type="EMBL" id="JACIIZ010000010">
    <property type="protein sequence ID" value="MBB6253166.1"/>
    <property type="molecule type" value="Genomic_DNA"/>
</dbReference>
<proteinExistence type="predicted"/>
<feature type="region of interest" description="Disordered" evidence="1">
    <location>
        <begin position="948"/>
        <end position="971"/>
    </location>
</feature>
<dbReference type="AlphaFoldDB" id="A0A7X0B1C5"/>
<dbReference type="InterPro" id="IPR051162">
    <property type="entry name" value="T4SS_component"/>
</dbReference>
<evidence type="ECO:0000259" key="2">
    <source>
        <dbReference type="Pfam" id="PF01935"/>
    </source>
</evidence>
<evidence type="ECO:0000256" key="1">
    <source>
        <dbReference type="SAM" id="MobiDB-lite"/>
    </source>
</evidence>
<comment type="caution">
    <text evidence="3">The sequence shown here is derived from an EMBL/GenBank/DDBJ whole genome shotgun (WGS) entry which is preliminary data.</text>
</comment>
<evidence type="ECO:0000313" key="4">
    <source>
        <dbReference type="Proteomes" id="UP000539175"/>
    </source>
</evidence>
<sequence length="971" mass="103800">MGAAIAGLYQAATRIAFGIEERDQALRVTLGSWGANTAPSGGVLLRSLRGVFAPVRATRLAVEPPPATLTRWGLLRGVPAPADPGSSDPGGSRMDQLVRAMAGQPWAFSVVATPVPADEISRIRLSLLEEMRQVESASAAMGAVNRLTALYLDYLDRHLADVALGLGTGLWRTAVYVGGTDDGYPALAGFVTGVFSGERAVHAPLRALEHRVVAGWAADWVLPDERGGDLANPYPYQTLMTSARLAALVDLPTVEANGFAIRRNARFDVARQRVATGSNTLLLGRIKDNGIPAADYSVGLPGLNRHAFITGVTGSGKTNTMMQLLRQLDAAKLPFLVMEPSKNEYRALAIEPQFRGRMRVFTVGDERYVPLRLNPFEVVGWPEMPLSVHIDLLRSCFVASFGTWTPLPQILERALHEIYRDRGWDPISNTNARLPKGADPAAAFPTLADLARKADLIVATLGYDERVRNDMRAALLTRINGLRVGGKGAMFDCARSTPMAELLDGPVLLELQNIGDDDDKAFFMALLFMRLVEHRRASGTPDGGFAHLLVIEEAHRLLANTGPAGGSGGDTVESDPRGKAVETFSNLISEVRAYGQGLAVVDQVPTKLAPDVIKNTNIKIVHRVVAADDRAVLAGAMAMTEEQKAAMAVLAVGDAILFEEGEDAPLLVAIPRAKDLPGQTPLVDAALRDLIAAAEAESLGSCGGVCAGGAAGCREAAAAADQPLIARTFSKLVVSMLVDAAARGRLWPDLMETVRIKRPEAAAAACRPCLVRHLATRLADRWGARRRWTYPETAAFRATLLDLMGDGDVPGPAPAQAMAQALARISAGAPVCTACVVVATRFGDISICLPRLAVDDLIDEELFAATFAKADEDDVADDAAAGRVHGICNSAAFELVEYPNTAQDPAARPAITVNARRALVCFGYQMLARNYSRAPWIINGRLDRLLAAQAPSNEPDTESDTTERTDGDERQ</sequence>